<organism evidence="2 3">
    <name type="scientific">Romanomermis culicivorax</name>
    <name type="common">Nematode worm</name>
    <dbReference type="NCBI Taxonomy" id="13658"/>
    <lineage>
        <taxon>Eukaryota</taxon>
        <taxon>Metazoa</taxon>
        <taxon>Ecdysozoa</taxon>
        <taxon>Nematoda</taxon>
        <taxon>Enoplea</taxon>
        <taxon>Dorylaimia</taxon>
        <taxon>Mermithida</taxon>
        <taxon>Mermithoidea</taxon>
        <taxon>Mermithidae</taxon>
        <taxon>Romanomermis</taxon>
    </lineage>
</organism>
<sequence length="76" mass="8079">MIIAAPSVHTSGLAKLWSTCLVVGSVESLQGVEESGQKADGPINCEMATPDHQNVCVEDGRRTSQDSFQVGYKADK</sequence>
<feature type="signal peptide" evidence="1">
    <location>
        <begin position="1"/>
        <end position="28"/>
    </location>
</feature>
<reference evidence="3" key="1">
    <citation type="submission" date="2022-11" db="UniProtKB">
        <authorList>
            <consortium name="WormBaseParasite"/>
        </authorList>
    </citation>
    <scope>IDENTIFICATION</scope>
</reference>
<accession>A0A915K996</accession>
<dbReference type="Proteomes" id="UP000887565">
    <property type="component" value="Unplaced"/>
</dbReference>
<evidence type="ECO:0000256" key="1">
    <source>
        <dbReference type="SAM" id="SignalP"/>
    </source>
</evidence>
<evidence type="ECO:0000313" key="2">
    <source>
        <dbReference type="Proteomes" id="UP000887565"/>
    </source>
</evidence>
<feature type="chain" id="PRO_5038055221" evidence="1">
    <location>
        <begin position="29"/>
        <end position="76"/>
    </location>
</feature>
<protein>
    <submittedName>
        <fullName evidence="3">Uncharacterized protein</fullName>
    </submittedName>
</protein>
<evidence type="ECO:0000313" key="3">
    <source>
        <dbReference type="WBParaSite" id="nRc.2.0.1.t35318-RA"/>
    </source>
</evidence>
<keyword evidence="1" id="KW-0732">Signal</keyword>
<proteinExistence type="predicted"/>
<dbReference type="WBParaSite" id="nRc.2.0.1.t35318-RA">
    <property type="protein sequence ID" value="nRc.2.0.1.t35318-RA"/>
    <property type="gene ID" value="nRc.2.0.1.g35318"/>
</dbReference>
<keyword evidence="2" id="KW-1185">Reference proteome</keyword>
<dbReference type="AlphaFoldDB" id="A0A915K996"/>
<name>A0A915K996_ROMCU</name>